<keyword evidence="1" id="KW-1133">Transmembrane helix</keyword>
<name>A0A8I1JIA4_PSEPU</name>
<gene>
    <name evidence="2" type="ORF">JEU22_02510</name>
</gene>
<protein>
    <submittedName>
        <fullName evidence="2">Uncharacterized protein</fullName>
    </submittedName>
</protein>
<comment type="caution">
    <text evidence="2">The sequence shown here is derived from an EMBL/GenBank/DDBJ whole genome shotgun (WGS) entry which is preliminary data.</text>
</comment>
<dbReference type="EMBL" id="JAEHTE010000001">
    <property type="protein sequence ID" value="MBI6882773.1"/>
    <property type="molecule type" value="Genomic_DNA"/>
</dbReference>
<evidence type="ECO:0000313" key="3">
    <source>
        <dbReference type="Proteomes" id="UP000637061"/>
    </source>
</evidence>
<reference evidence="2" key="1">
    <citation type="submission" date="2020-12" db="EMBL/GenBank/DDBJ databases">
        <title>Enhanced detection system for hospital associated transmission using whole genome sequencing surveillance.</title>
        <authorList>
            <person name="Harrison L.H."/>
            <person name="Van Tyne D."/>
            <person name="Marsh J.W."/>
            <person name="Griffith M.P."/>
            <person name="Snyder D.J."/>
            <person name="Cooper V.S."/>
            <person name="Mustapha M."/>
        </authorList>
    </citation>
    <scope>NUCLEOTIDE SEQUENCE</scope>
    <source>
        <strain evidence="2">PSB00042</strain>
    </source>
</reference>
<organism evidence="2 3">
    <name type="scientific">Pseudomonas putida</name>
    <name type="common">Arthrobacter siderocapsulatus</name>
    <dbReference type="NCBI Taxonomy" id="303"/>
    <lineage>
        <taxon>Bacteria</taxon>
        <taxon>Pseudomonadati</taxon>
        <taxon>Pseudomonadota</taxon>
        <taxon>Gammaproteobacteria</taxon>
        <taxon>Pseudomonadales</taxon>
        <taxon>Pseudomonadaceae</taxon>
        <taxon>Pseudomonas</taxon>
    </lineage>
</organism>
<sequence length="248" mass="27335">MSASYAACEILISVRIKWLKDTSAMYFRFYVLATSIFAASVSIISVPAGAASLEDQMKGLEASVKTVDQRRRESIKDINVNVLQAYRDAIKIESVDTDIAEVFDRTAKVRVVVKYRVDFDETKAVRATLSKYFETATDKEFGVEPYGRIYPNYHSCVGAYCAVKQDTMKLLKNTAIGINASFLGEWEPGIITSAGGNFELASGTLTFLIDVPKSKIKGNPKPVVKTQIYNAHFCNVGTGCTGVSYSKR</sequence>
<accession>A0A8I1JIA4</accession>
<evidence type="ECO:0000256" key="1">
    <source>
        <dbReference type="SAM" id="Phobius"/>
    </source>
</evidence>
<dbReference type="AlphaFoldDB" id="A0A8I1JIA4"/>
<feature type="transmembrane region" description="Helical" evidence="1">
    <location>
        <begin position="27"/>
        <end position="50"/>
    </location>
</feature>
<keyword evidence="1" id="KW-0812">Transmembrane</keyword>
<evidence type="ECO:0000313" key="2">
    <source>
        <dbReference type="EMBL" id="MBI6882773.1"/>
    </source>
</evidence>
<dbReference type="RefSeq" id="WP_198746380.1">
    <property type="nucleotide sequence ID" value="NZ_JAEHTE010000001.1"/>
</dbReference>
<proteinExistence type="predicted"/>
<dbReference type="Proteomes" id="UP000637061">
    <property type="component" value="Unassembled WGS sequence"/>
</dbReference>
<keyword evidence="1" id="KW-0472">Membrane</keyword>